<sequence>MSRADAARPATALLRDWVARFGTAIAAGDASAVAALFGAESYWRDLVAFTWTLHTSEGREAIRAMVARQAPLVQPGTVAPEGEAKVAADGTVEGWITFDTAAMRGRGYVRLRDGLCWILLTAGRELKGFEEHEGPTRERGAPLPGQHGAPSWLERRQEEAGRLGRSEQPEVLIVGGGQGGLGLAARLKRLRVPTLVIDLHDRPGDNWRKRYKSLCLHDPVWYDHMPYLPFPAHWPVFTPKDKLGDWLEMYAKVMELDCWNRTRCERATYDETEGRWTVVVDRDGEAVTLHPRQLVLATGMAGMPQMPSFPGTDSFRGEQHHSSQHAGGVAYRGKRVVVVGSNNSAHDICADVWAHGAEVTMVQRSSTLVVRTDTMLRRGWGALYSEEAVASGIDTEKADLLAASIPYRVQPALQRPLWEEIAREDAAFYDRLRAAGFLLDFGEDGTGLSQKYLRRGSGYYIDVGTSELIAEGRIGLARGAVEAVVPEGVRLSDGTILPADTIIYATGYGSMDEWAELLISRDVAEKVGRCWGLGSGTTRDPGPWQGELRNMWKPTAQPGLWFHGGNLAQSRHYSRYLALQLKARAEGLATPVYASPQHGE</sequence>
<dbReference type="InterPro" id="IPR032710">
    <property type="entry name" value="NTF2-like_dom_sf"/>
</dbReference>
<dbReference type="Pfam" id="PF00743">
    <property type="entry name" value="FMO-like"/>
    <property type="match status" value="1"/>
</dbReference>
<dbReference type="Gene3D" id="3.10.450.50">
    <property type="match status" value="1"/>
</dbReference>
<accession>A0ABS9W1X7</accession>
<evidence type="ECO:0000256" key="2">
    <source>
        <dbReference type="ARBA" id="ARBA00022827"/>
    </source>
</evidence>
<dbReference type="InterPro" id="IPR050982">
    <property type="entry name" value="Auxin_biosynth/cation_transpt"/>
</dbReference>
<dbReference type="InterPro" id="IPR036188">
    <property type="entry name" value="FAD/NAD-bd_sf"/>
</dbReference>
<dbReference type="InterPro" id="IPR020946">
    <property type="entry name" value="Flavin_mOase-like"/>
</dbReference>
<comment type="caution">
    <text evidence="5">The sequence shown here is derived from an EMBL/GenBank/DDBJ whole genome shotgun (WGS) entry which is preliminary data.</text>
</comment>
<dbReference type="PANTHER" id="PTHR43539:SF68">
    <property type="entry name" value="FLAVIN-BINDING MONOOXYGENASE-LIKE PROTEIN (AFU_ORTHOLOGUE AFUA_4G09220)"/>
    <property type="match status" value="1"/>
</dbReference>
<dbReference type="SUPFAM" id="SSF54427">
    <property type="entry name" value="NTF2-like"/>
    <property type="match status" value="1"/>
</dbReference>
<gene>
    <name evidence="5" type="ORF">MON41_04660</name>
</gene>
<evidence type="ECO:0000256" key="3">
    <source>
        <dbReference type="ARBA" id="ARBA00023002"/>
    </source>
</evidence>
<feature type="compositionally biased region" description="Basic and acidic residues" evidence="4">
    <location>
        <begin position="153"/>
        <end position="164"/>
    </location>
</feature>
<dbReference type="Gene3D" id="3.50.50.60">
    <property type="entry name" value="FAD/NAD(P)-binding domain"/>
    <property type="match status" value="1"/>
</dbReference>
<evidence type="ECO:0000256" key="4">
    <source>
        <dbReference type="SAM" id="MobiDB-lite"/>
    </source>
</evidence>
<reference evidence="5 6" key="1">
    <citation type="submission" date="2022-03" db="EMBL/GenBank/DDBJ databases">
        <title>Complete genome analysis of Roseomonas KG 17.1 : a prolific producer of plant growth promoters.</title>
        <authorList>
            <person name="Saadouli I."/>
            <person name="Najjari A."/>
            <person name="Mosbah A."/>
            <person name="Ouzari H.I."/>
        </authorList>
    </citation>
    <scope>NUCLEOTIDE SEQUENCE [LARGE SCALE GENOMIC DNA]</scope>
    <source>
        <strain evidence="5 6">KG17-1</strain>
    </source>
</reference>
<keyword evidence="3" id="KW-0560">Oxidoreductase</keyword>
<dbReference type="PRINTS" id="PR00411">
    <property type="entry name" value="PNDRDTASEI"/>
</dbReference>
<evidence type="ECO:0000313" key="5">
    <source>
        <dbReference type="EMBL" id="MCI0753053.1"/>
    </source>
</evidence>
<organism evidence="5 6">
    <name type="scientific">Teichococcus vastitatis</name>
    <dbReference type="NCBI Taxonomy" id="2307076"/>
    <lineage>
        <taxon>Bacteria</taxon>
        <taxon>Pseudomonadati</taxon>
        <taxon>Pseudomonadota</taxon>
        <taxon>Alphaproteobacteria</taxon>
        <taxon>Acetobacterales</taxon>
        <taxon>Roseomonadaceae</taxon>
        <taxon>Roseomonas</taxon>
    </lineage>
</organism>
<dbReference type="SUPFAM" id="SSF51905">
    <property type="entry name" value="FAD/NAD(P)-binding domain"/>
    <property type="match status" value="2"/>
</dbReference>
<keyword evidence="2" id="KW-0274">FAD</keyword>
<keyword evidence="6" id="KW-1185">Reference proteome</keyword>
<evidence type="ECO:0000313" key="6">
    <source>
        <dbReference type="Proteomes" id="UP001201985"/>
    </source>
</evidence>
<dbReference type="RefSeq" id="WP_120009481.1">
    <property type="nucleotide sequence ID" value="NZ_JALBUU010000004.1"/>
</dbReference>
<dbReference type="EMBL" id="JALBUU010000004">
    <property type="protein sequence ID" value="MCI0753053.1"/>
    <property type="molecule type" value="Genomic_DNA"/>
</dbReference>
<protein>
    <submittedName>
        <fullName evidence="5">NAD(P)/FAD-dependent oxidoreductase</fullName>
    </submittedName>
</protein>
<keyword evidence="1" id="KW-0285">Flavoprotein</keyword>
<dbReference type="PANTHER" id="PTHR43539">
    <property type="entry name" value="FLAVIN-BINDING MONOOXYGENASE-LIKE PROTEIN (AFU_ORTHOLOGUE AFUA_4G09220)"/>
    <property type="match status" value="1"/>
</dbReference>
<dbReference type="Proteomes" id="UP001201985">
    <property type="component" value="Unassembled WGS sequence"/>
</dbReference>
<name>A0ABS9W1X7_9PROT</name>
<feature type="region of interest" description="Disordered" evidence="4">
    <location>
        <begin position="131"/>
        <end position="164"/>
    </location>
</feature>
<proteinExistence type="predicted"/>
<feature type="compositionally biased region" description="Basic and acidic residues" evidence="4">
    <location>
        <begin position="131"/>
        <end position="140"/>
    </location>
</feature>
<evidence type="ECO:0000256" key="1">
    <source>
        <dbReference type="ARBA" id="ARBA00022630"/>
    </source>
</evidence>